<evidence type="ECO:0000256" key="1">
    <source>
        <dbReference type="SAM" id="MobiDB-lite"/>
    </source>
</evidence>
<feature type="region of interest" description="Disordered" evidence="1">
    <location>
        <begin position="33"/>
        <end position="69"/>
    </location>
</feature>
<feature type="non-terminal residue" evidence="2">
    <location>
        <position position="69"/>
    </location>
</feature>
<feature type="compositionally biased region" description="Basic residues" evidence="1">
    <location>
        <begin position="43"/>
        <end position="56"/>
    </location>
</feature>
<proteinExistence type="predicted"/>
<dbReference type="AlphaFoldDB" id="A0A1A8PM27"/>
<protein>
    <submittedName>
        <fullName evidence="2">GATA binding protein 1a</fullName>
    </submittedName>
</protein>
<reference evidence="2" key="1">
    <citation type="submission" date="2016-05" db="EMBL/GenBank/DDBJ databases">
        <authorList>
            <person name="Lavstsen T."/>
            <person name="Jespersen J.S."/>
        </authorList>
    </citation>
    <scope>NUCLEOTIDE SEQUENCE</scope>
    <source>
        <tissue evidence="2">Brain</tissue>
    </source>
</reference>
<organism evidence="2">
    <name type="scientific">Nothobranchius pienaari</name>
    <dbReference type="NCBI Taxonomy" id="704102"/>
    <lineage>
        <taxon>Eukaryota</taxon>
        <taxon>Metazoa</taxon>
        <taxon>Chordata</taxon>
        <taxon>Craniata</taxon>
        <taxon>Vertebrata</taxon>
        <taxon>Euteleostomi</taxon>
        <taxon>Actinopterygii</taxon>
        <taxon>Neopterygii</taxon>
        <taxon>Teleostei</taxon>
        <taxon>Neoteleostei</taxon>
        <taxon>Acanthomorphata</taxon>
        <taxon>Ovalentaria</taxon>
        <taxon>Atherinomorphae</taxon>
        <taxon>Cyprinodontiformes</taxon>
        <taxon>Nothobranchiidae</taxon>
        <taxon>Nothobranchius</taxon>
    </lineage>
</organism>
<dbReference type="EMBL" id="HAEG01008511">
    <property type="protein sequence ID" value="SBR82059.1"/>
    <property type="molecule type" value="Transcribed_RNA"/>
</dbReference>
<reference evidence="2" key="2">
    <citation type="submission" date="2016-06" db="EMBL/GenBank/DDBJ databases">
        <title>The genome of a short-lived fish provides insights into sex chromosome evolution and the genetic control of aging.</title>
        <authorList>
            <person name="Reichwald K."/>
            <person name="Felder M."/>
            <person name="Petzold A."/>
            <person name="Koch P."/>
            <person name="Groth M."/>
            <person name="Platzer M."/>
        </authorList>
    </citation>
    <scope>NUCLEOTIDE SEQUENCE</scope>
    <source>
        <tissue evidence="2">Brain</tissue>
    </source>
</reference>
<gene>
    <name evidence="2" type="primary">GATA1A</name>
</gene>
<evidence type="ECO:0000313" key="2">
    <source>
        <dbReference type="EMBL" id="SBR82059.1"/>
    </source>
</evidence>
<name>A0A1A8PM27_9TELE</name>
<feature type="non-terminal residue" evidence="2">
    <location>
        <position position="1"/>
    </location>
</feature>
<sequence length="69" mass="7941">EPLQLVHERAPGLRLPCPLLQLWSVDQPLILPQPPQQDETHHSRGQRVCKLRRHSHSSLAPGRYRTLPV</sequence>
<accession>A0A1A8PM27</accession>